<feature type="domain" description="RecX first three-helical" evidence="8">
    <location>
        <begin position="297"/>
        <end position="335"/>
    </location>
</feature>
<feature type="region of interest" description="Disordered" evidence="6">
    <location>
        <begin position="139"/>
        <end position="243"/>
    </location>
</feature>
<feature type="compositionally biased region" description="Basic and acidic residues" evidence="6">
    <location>
        <begin position="99"/>
        <end position="110"/>
    </location>
</feature>
<dbReference type="Proteomes" id="UP000004863">
    <property type="component" value="Unassembled WGS sequence"/>
</dbReference>
<organism evidence="9 10">
    <name type="scientific">Rothia aeria F0474</name>
    <dbReference type="NCBI Taxonomy" id="1125724"/>
    <lineage>
        <taxon>Bacteria</taxon>
        <taxon>Bacillati</taxon>
        <taxon>Actinomycetota</taxon>
        <taxon>Actinomycetes</taxon>
        <taxon>Micrococcales</taxon>
        <taxon>Micrococcaceae</taxon>
        <taxon>Rothia</taxon>
    </lineage>
</organism>
<protein>
    <recommendedName>
        <fullName evidence="3 5">Regulatory protein RecX</fullName>
    </recommendedName>
</protein>
<evidence type="ECO:0000256" key="6">
    <source>
        <dbReference type="SAM" id="MobiDB-lite"/>
    </source>
</evidence>
<feature type="domain" description="RecX second three-helical" evidence="7">
    <location>
        <begin position="343"/>
        <end position="384"/>
    </location>
</feature>
<dbReference type="InterPro" id="IPR053926">
    <property type="entry name" value="RecX_HTH_1st"/>
</dbReference>
<comment type="subcellular location">
    <subcellularLocation>
        <location evidence="1 5">Cytoplasm</location>
    </subcellularLocation>
</comment>
<gene>
    <name evidence="5 9" type="primary">recX</name>
    <name evidence="9" type="ORF">HMPREF1324_0415</name>
</gene>
<evidence type="ECO:0000256" key="5">
    <source>
        <dbReference type="HAMAP-Rule" id="MF_01114"/>
    </source>
</evidence>
<dbReference type="InterPro" id="IPR053924">
    <property type="entry name" value="RecX_HTH_2nd"/>
</dbReference>
<evidence type="ECO:0000313" key="9">
    <source>
        <dbReference type="EMBL" id="EID50260.1"/>
    </source>
</evidence>
<dbReference type="Gene3D" id="1.10.10.10">
    <property type="entry name" value="Winged helix-like DNA-binding domain superfamily/Winged helix DNA-binding domain"/>
    <property type="match status" value="2"/>
</dbReference>
<evidence type="ECO:0000256" key="4">
    <source>
        <dbReference type="ARBA" id="ARBA00022490"/>
    </source>
</evidence>
<dbReference type="EMBL" id="AJJQ01000044">
    <property type="protein sequence ID" value="EID50260.1"/>
    <property type="molecule type" value="Genomic_DNA"/>
</dbReference>
<dbReference type="Pfam" id="PF21982">
    <property type="entry name" value="RecX_HTH1"/>
    <property type="match status" value="1"/>
</dbReference>
<dbReference type="PANTHER" id="PTHR33602">
    <property type="entry name" value="REGULATORY PROTEIN RECX FAMILY PROTEIN"/>
    <property type="match status" value="1"/>
</dbReference>
<feature type="region of interest" description="Disordered" evidence="6">
    <location>
        <begin position="271"/>
        <end position="292"/>
    </location>
</feature>
<dbReference type="InterPro" id="IPR003783">
    <property type="entry name" value="Regulatory_RecX"/>
</dbReference>
<proteinExistence type="inferred from homology"/>
<comment type="caution">
    <text evidence="9">The sequence shown here is derived from an EMBL/GenBank/DDBJ whole genome shotgun (WGS) entry which is preliminary data.</text>
</comment>
<dbReference type="HAMAP" id="MF_01114">
    <property type="entry name" value="RecX"/>
    <property type="match status" value="1"/>
</dbReference>
<evidence type="ECO:0000256" key="1">
    <source>
        <dbReference type="ARBA" id="ARBA00004496"/>
    </source>
</evidence>
<comment type="similarity">
    <text evidence="2 5">Belongs to the RecX family.</text>
</comment>
<evidence type="ECO:0000256" key="3">
    <source>
        <dbReference type="ARBA" id="ARBA00018111"/>
    </source>
</evidence>
<dbReference type="PANTHER" id="PTHR33602:SF1">
    <property type="entry name" value="REGULATORY PROTEIN RECX FAMILY PROTEIN"/>
    <property type="match status" value="1"/>
</dbReference>
<dbReference type="GO" id="GO:0005737">
    <property type="term" value="C:cytoplasm"/>
    <property type="evidence" value="ECO:0007669"/>
    <property type="project" value="UniProtKB-SubCell"/>
</dbReference>
<evidence type="ECO:0000313" key="10">
    <source>
        <dbReference type="Proteomes" id="UP000004863"/>
    </source>
</evidence>
<dbReference type="InterPro" id="IPR036388">
    <property type="entry name" value="WH-like_DNA-bd_sf"/>
</dbReference>
<keyword evidence="4 5" id="KW-0963">Cytoplasm</keyword>
<dbReference type="GO" id="GO:0006282">
    <property type="term" value="P:regulation of DNA repair"/>
    <property type="evidence" value="ECO:0007669"/>
    <property type="project" value="UniProtKB-UniRule"/>
</dbReference>
<sequence length="456" mass="51273">MPSVCRVTRIRVRGTHRISAVKTSWYSAGTKHYRVWERKRMSDWLADAWGENPLLASDRAQKQRPQQHSEPTPPAQWWGNAEVENTPEHPSDTPGLRQNDSEKQREEKPNSQRAHQSADFPEWHPAALGIDEDALGIGSGIGPGTLSADATPLHTTPAEETAPGAGTDNTSRPAARSAGETHKAKNNSQPARTIRRYNPDRKKGFRRPRNNNSPFAPAIGAQRSSEQENSRTHTPQQKAGTRRLFREGSALNDALTPEEETLIRGIAAEENQKIPGTRGRAASTQARREETDPYTRAKTIVYNQLAYSAKSRAQLHKKLESKGFEAELIEPLLDKFEAAHLIDDAEYARSFVTQRGTGKKLSRSALRRELKERGITGDLAEEALAARTDEDERRDAAELVRKKLRPAMNFSDRTEKEKIMRRLVGMLARRGYSSSVAFSVVKEEIERYRSEWEEDS</sequence>
<evidence type="ECO:0000259" key="8">
    <source>
        <dbReference type="Pfam" id="PF21982"/>
    </source>
</evidence>
<keyword evidence="10" id="KW-1185">Reference proteome</keyword>
<dbReference type="AlphaFoldDB" id="I0UQV7"/>
<feature type="region of interest" description="Disordered" evidence="6">
    <location>
        <begin position="58"/>
        <end position="120"/>
    </location>
</feature>
<dbReference type="PATRIC" id="fig|1125724.3.peg.1979"/>
<reference evidence="9" key="1">
    <citation type="submission" date="2012-03" db="EMBL/GenBank/DDBJ databases">
        <authorList>
            <person name="Durkin A.S."/>
            <person name="McCorrison J."/>
            <person name="Torralba M."/>
            <person name="Gillis M."/>
            <person name="Methe B."/>
            <person name="Sutton G."/>
            <person name="Nelson K.E."/>
        </authorList>
    </citation>
    <scope>NUCLEOTIDE SEQUENCE [LARGE SCALE GENOMIC DNA]</scope>
    <source>
        <strain evidence="9">F0474</strain>
    </source>
</reference>
<accession>I0UQV7</accession>
<evidence type="ECO:0000256" key="2">
    <source>
        <dbReference type="ARBA" id="ARBA00009695"/>
    </source>
</evidence>
<comment type="function">
    <text evidence="5">Modulates RecA activity.</text>
</comment>
<evidence type="ECO:0000259" key="7">
    <source>
        <dbReference type="Pfam" id="PF02631"/>
    </source>
</evidence>
<name>I0UQV7_9MICC</name>
<dbReference type="Pfam" id="PF02631">
    <property type="entry name" value="RecX_HTH2"/>
    <property type="match status" value="1"/>
</dbReference>